<sequence>MEEYRPYVVQMAIQCEHATTSLVVPDLDLVVVTSGNEEGLCRVEVNATNGAIMFFEAINESSHAVIP</sequence>
<evidence type="ECO:0000313" key="1">
    <source>
        <dbReference type="EMBL" id="GAT24524.1"/>
    </source>
</evidence>
<gene>
    <name evidence="1" type="ORF">RIB2604_01803530</name>
</gene>
<proteinExistence type="predicted"/>
<evidence type="ECO:0000313" key="2">
    <source>
        <dbReference type="Proteomes" id="UP000075230"/>
    </source>
</evidence>
<dbReference type="EMBL" id="BCWF01000018">
    <property type="protein sequence ID" value="GAT24524.1"/>
    <property type="molecule type" value="Genomic_DNA"/>
</dbReference>
<accession>A0A146FE92</accession>
<comment type="caution">
    <text evidence="1">The sequence shown here is derived from an EMBL/GenBank/DDBJ whole genome shotgun (WGS) entry which is preliminary data.</text>
</comment>
<organism evidence="1 2">
    <name type="scientific">Aspergillus kawachii</name>
    <name type="common">White koji mold</name>
    <name type="synonym">Aspergillus awamori var. kawachi</name>
    <dbReference type="NCBI Taxonomy" id="1069201"/>
    <lineage>
        <taxon>Eukaryota</taxon>
        <taxon>Fungi</taxon>
        <taxon>Dikarya</taxon>
        <taxon>Ascomycota</taxon>
        <taxon>Pezizomycotina</taxon>
        <taxon>Eurotiomycetes</taxon>
        <taxon>Eurotiomycetidae</taxon>
        <taxon>Eurotiales</taxon>
        <taxon>Aspergillaceae</taxon>
        <taxon>Aspergillus</taxon>
        <taxon>Aspergillus subgen. Circumdati</taxon>
    </lineage>
</organism>
<dbReference type="AlphaFoldDB" id="A0A146FE92"/>
<reference evidence="2" key="2">
    <citation type="submission" date="2016-02" db="EMBL/GenBank/DDBJ databases">
        <title>Genome sequencing of Aspergillus luchuensis NBRC 4314.</title>
        <authorList>
            <person name="Yamada O."/>
        </authorList>
    </citation>
    <scope>NUCLEOTIDE SEQUENCE [LARGE SCALE GENOMIC DNA]</scope>
    <source>
        <strain evidence="2">RIB 2604</strain>
    </source>
</reference>
<name>A0A146FE92_ASPKA</name>
<protein>
    <submittedName>
        <fullName evidence="1">Phospholipid-transporting ATPase</fullName>
    </submittedName>
</protein>
<reference evidence="1 2" key="1">
    <citation type="journal article" date="2016" name="DNA Res.">
        <title>Genome sequence of Aspergillus luchuensis NBRC 4314.</title>
        <authorList>
            <person name="Yamada O."/>
            <person name="Machida M."/>
            <person name="Hosoyama A."/>
            <person name="Goto M."/>
            <person name="Takahashi T."/>
            <person name="Futagami T."/>
            <person name="Yamagata Y."/>
            <person name="Takeuchi M."/>
            <person name="Kobayashi T."/>
            <person name="Koike H."/>
            <person name="Abe K."/>
            <person name="Asai K."/>
            <person name="Arita M."/>
            <person name="Fujita N."/>
            <person name="Fukuda K."/>
            <person name="Higa K."/>
            <person name="Horikawa H."/>
            <person name="Ishikawa T."/>
            <person name="Jinno K."/>
            <person name="Kato Y."/>
            <person name="Kirimura K."/>
            <person name="Mizutani O."/>
            <person name="Nakasone K."/>
            <person name="Sano M."/>
            <person name="Shiraishi Y."/>
            <person name="Tsukahara M."/>
            <person name="Gomi K."/>
        </authorList>
    </citation>
    <scope>NUCLEOTIDE SEQUENCE [LARGE SCALE GENOMIC DNA]</scope>
    <source>
        <strain evidence="1 2">RIB 2604</strain>
    </source>
</reference>
<dbReference type="Proteomes" id="UP000075230">
    <property type="component" value="Unassembled WGS sequence"/>
</dbReference>